<dbReference type="PROSITE" id="PS50088">
    <property type="entry name" value="ANK_REPEAT"/>
    <property type="match status" value="2"/>
</dbReference>
<evidence type="ECO:0000256" key="4">
    <source>
        <dbReference type="SAM" id="MobiDB-lite"/>
    </source>
</evidence>
<dbReference type="InterPro" id="IPR036770">
    <property type="entry name" value="Ankyrin_rpt-contain_sf"/>
</dbReference>
<name>A0A9C6U171_FRAOC</name>
<dbReference type="GO" id="GO:0031436">
    <property type="term" value="C:BRCA1-BARD1 complex"/>
    <property type="evidence" value="ECO:0007669"/>
    <property type="project" value="TreeGrafter"/>
</dbReference>
<organism evidence="5 6">
    <name type="scientific">Frankliniella occidentalis</name>
    <name type="common">Western flower thrips</name>
    <name type="synonym">Euthrips occidentalis</name>
    <dbReference type="NCBI Taxonomy" id="133901"/>
    <lineage>
        <taxon>Eukaryota</taxon>
        <taxon>Metazoa</taxon>
        <taxon>Ecdysozoa</taxon>
        <taxon>Arthropoda</taxon>
        <taxon>Hexapoda</taxon>
        <taxon>Insecta</taxon>
        <taxon>Pterygota</taxon>
        <taxon>Neoptera</taxon>
        <taxon>Paraneoptera</taxon>
        <taxon>Thysanoptera</taxon>
        <taxon>Terebrantia</taxon>
        <taxon>Thripoidea</taxon>
        <taxon>Thripidae</taxon>
        <taxon>Frankliniella</taxon>
    </lineage>
</organism>
<evidence type="ECO:0000256" key="3">
    <source>
        <dbReference type="PROSITE-ProRule" id="PRU00023"/>
    </source>
</evidence>
<dbReference type="GO" id="GO:0070531">
    <property type="term" value="C:BRCA1-A complex"/>
    <property type="evidence" value="ECO:0007669"/>
    <property type="project" value="TreeGrafter"/>
</dbReference>
<dbReference type="GeneID" id="127748994"/>
<dbReference type="Proteomes" id="UP000504606">
    <property type="component" value="Unplaced"/>
</dbReference>
<dbReference type="InterPro" id="IPR002110">
    <property type="entry name" value="Ankyrin_rpt"/>
</dbReference>
<dbReference type="Gene3D" id="1.25.40.20">
    <property type="entry name" value="Ankyrin repeat-containing domain"/>
    <property type="match status" value="1"/>
</dbReference>
<feature type="compositionally biased region" description="Basic and acidic residues" evidence="4">
    <location>
        <begin position="1318"/>
        <end position="1330"/>
    </location>
</feature>
<dbReference type="Pfam" id="PF12796">
    <property type="entry name" value="Ank_2"/>
    <property type="match status" value="1"/>
</dbReference>
<gene>
    <name evidence="6" type="primary">LOC127748994</name>
</gene>
<keyword evidence="2 3" id="KW-0040">ANK repeat</keyword>
<keyword evidence="1" id="KW-0677">Repeat</keyword>
<accession>A0A9C6U171</accession>
<feature type="repeat" description="ANK" evidence="3">
    <location>
        <begin position="50"/>
        <end position="82"/>
    </location>
</feature>
<evidence type="ECO:0000313" key="5">
    <source>
        <dbReference type="Proteomes" id="UP000504606"/>
    </source>
</evidence>
<evidence type="ECO:0000256" key="2">
    <source>
        <dbReference type="ARBA" id="ARBA00023043"/>
    </source>
</evidence>
<proteinExistence type="predicted"/>
<reference evidence="6" key="1">
    <citation type="submission" date="2025-08" db="UniProtKB">
        <authorList>
            <consortium name="RefSeq"/>
        </authorList>
    </citation>
    <scope>IDENTIFICATION</scope>
    <source>
        <tissue evidence="6">Whole organism</tissue>
    </source>
</reference>
<dbReference type="SUPFAM" id="SSF48403">
    <property type="entry name" value="Ankyrin repeat"/>
    <property type="match status" value="1"/>
</dbReference>
<dbReference type="PANTHER" id="PTHR24171">
    <property type="entry name" value="ANKYRIN REPEAT DOMAIN-CONTAINING PROTEIN 39-RELATED"/>
    <property type="match status" value="1"/>
</dbReference>
<evidence type="ECO:0000313" key="6">
    <source>
        <dbReference type="RefSeq" id="XP_052121182.1"/>
    </source>
</evidence>
<protein>
    <submittedName>
        <fullName evidence="6">Uncharacterized protein LOC127748994</fullName>
    </submittedName>
</protein>
<feature type="region of interest" description="Disordered" evidence="4">
    <location>
        <begin position="1266"/>
        <end position="1334"/>
    </location>
</feature>
<dbReference type="KEGG" id="foc:127748994"/>
<feature type="compositionally biased region" description="Basic and acidic residues" evidence="4">
    <location>
        <begin position="1285"/>
        <end position="1306"/>
    </location>
</feature>
<feature type="repeat" description="ANK" evidence="3">
    <location>
        <begin position="22"/>
        <end position="49"/>
    </location>
</feature>
<dbReference type="RefSeq" id="XP_052121182.1">
    <property type="nucleotide sequence ID" value="XM_052265222.1"/>
</dbReference>
<dbReference type="OrthoDB" id="2157354at2759"/>
<dbReference type="GO" id="GO:0085020">
    <property type="term" value="P:protein K6-linked ubiquitination"/>
    <property type="evidence" value="ECO:0007669"/>
    <property type="project" value="TreeGrafter"/>
</dbReference>
<dbReference type="GO" id="GO:0004842">
    <property type="term" value="F:ubiquitin-protein transferase activity"/>
    <property type="evidence" value="ECO:0007669"/>
    <property type="project" value="TreeGrafter"/>
</dbReference>
<keyword evidence="5" id="KW-1185">Reference proteome</keyword>
<dbReference type="SMART" id="SM00248">
    <property type="entry name" value="ANK"/>
    <property type="match status" value="3"/>
</dbReference>
<sequence length="1352" mass="155286">MALSIEGDIENRFQKSLLNARLQVAAADGKVNEVNDLVQKGAEVNFRDSDGNSYLHFVAWQGSEVMFQCLINNGAKMSIENNMHETALDVAFSAKKDGIVKLIAAEMIKKTDELGFENYKQQKKINELQTLKGQKQEVGLYPATLRKDYNYNYEDREIDTLMNILCVPLEQDCLKEKNIRFCVIFSISCDKNQTKEIFLIQSEEEKTFFTTSWSQVQVNEGKITEENSVKICCNNNEHDPITSALARSFIIMSESRKKTYPNIWNKENIQNLMRSRKVTHEDWRVFFANLIYELERTHQKAVKWLSFLKVKSENEYRQANILIFFLETFAAQDSYFQIPVTRAAPERLTELRELKKNYLRRISQMLLSEGNQIDVVSISSTMRTNILKKSPSFQVQPESIIVSVNDDLGLDISELFSALKDFAQSVVDYMENKIPGKLPKNTQEVFKKLEENASEFCPAKGRRLRQIDQAIKAFSMDVNKLGEDGNRLQSVLFNLLVNVFPRLEISPLRDSRVRHLRNEVMHNFHNQKGTELSQKVPCVIHDLYRYQLALKMHEVLKKRGDNRELAGLKEELSNIMKTVGEHYVNFNLGISTGKGDILYDSCDSSRTREQIPKIVQTYVDCIAPIFDSCSHEEEEDDVVSSPRLGGLQKREIFEKFLAIRNSTETSDHDRVQSLCFELEDKLLQHGIVEATSAVENAFHSSNKQENTTLVTTIQQEVEGLFNVHLSTREFRDKLSCQDVIVLLEGLINNPSYSFGKHAEQIDLCSEGRKFIEEKLTLIVNEEAVDVKWHGKRVKVKKSTVVLSLLKILSEVQRAYQVKFDSIVAAFEDPEFVSYLVEKEMREQATLSIHELAKELPKLRFLAPFIASLVIKRKDFCSLDESSRTILLEMLLHGSSDITYVKDFVALNKDEVTQTMFNIVAEGEGVGEEKAIFILVDIAFKGNLGVVFNNLKDKNSDLKSRHIMEHRIMYLFNKALLETINAGKLHDAENLINEIEKISLDMANSTTTLNLLRAKLLIITGRSLCKNGKDTANKGKGKDCYTKAQNILTALIDSFGENVTNKYYMLALSRLAYTCHLLGKCTNNPIDQHKLNESALKYSEQLWRVLWQTISMSRKDPPDFITVLNRADDSQKYRKLMKSGEFWKYLNVPKIRQCVGLYTGLKGKYLEDPKLLEEAIEILREIYDVTAAKRKDDFTSRRLVGILKHTANNYKDLSLVVNDFERKSFYQLKRFELTLMHYSSGLECFGFDPNHTKNCYRMAKQCKDACTRGRSPAGARGRKRLYSGPDRGDDPKRMRPETRDPYTRHDALTMPMNYQGQRGEQERGQGREQGRGQRRVQGIDFISMCSARVSDYF</sequence>
<evidence type="ECO:0000256" key="1">
    <source>
        <dbReference type="ARBA" id="ARBA00022737"/>
    </source>
</evidence>
<dbReference type="PANTHER" id="PTHR24171:SF11">
    <property type="entry name" value="26S PROTEASOME NON-ATPASE REGULATORY SUBUNIT 10"/>
    <property type="match status" value="1"/>
</dbReference>